<dbReference type="Proteomes" id="UP000092445">
    <property type="component" value="Unassembled WGS sequence"/>
</dbReference>
<sequence length="118" mass="13478">MCTLTVITRRSSQLESQAHSPQRHHRQQLRVYIVRVLLTPSGCQPSPLSLFYFHHPLSIRDLAQRDLKGENGKSFELRSDEMDVGINVVRFTWGWLLSSYLAAAASCSVSMVEDWKTC</sequence>
<reference evidence="2" key="1">
    <citation type="submission" date="2014-03" db="EMBL/GenBank/DDBJ databases">
        <authorList>
            <person name="Aksoy S."/>
            <person name="Warren W."/>
            <person name="Wilson R.K."/>
        </authorList>
    </citation>
    <scope>NUCLEOTIDE SEQUENCE [LARGE SCALE GENOMIC DNA]</scope>
    <source>
        <strain evidence="2">IAEA</strain>
    </source>
</reference>
<keyword evidence="2" id="KW-1185">Reference proteome</keyword>
<evidence type="ECO:0000313" key="2">
    <source>
        <dbReference type="Proteomes" id="UP000092445"/>
    </source>
</evidence>
<accession>A0A1B0ABU1</accession>
<evidence type="ECO:0000313" key="1">
    <source>
        <dbReference type="EnsemblMetazoa" id="GPAI040513-PA"/>
    </source>
</evidence>
<dbReference type="EnsemblMetazoa" id="GPAI040513-RA">
    <property type="protein sequence ID" value="GPAI040513-PA"/>
    <property type="gene ID" value="GPAI040513"/>
</dbReference>
<proteinExistence type="predicted"/>
<dbReference type="AlphaFoldDB" id="A0A1B0ABU1"/>
<dbReference type="VEuPathDB" id="VectorBase:GPAI040513"/>
<protein>
    <submittedName>
        <fullName evidence="1">Uncharacterized protein</fullName>
    </submittedName>
</protein>
<name>A0A1B0ABU1_GLOPL</name>
<organism evidence="1 2">
    <name type="scientific">Glossina pallidipes</name>
    <name type="common">Tsetse fly</name>
    <dbReference type="NCBI Taxonomy" id="7398"/>
    <lineage>
        <taxon>Eukaryota</taxon>
        <taxon>Metazoa</taxon>
        <taxon>Ecdysozoa</taxon>
        <taxon>Arthropoda</taxon>
        <taxon>Hexapoda</taxon>
        <taxon>Insecta</taxon>
        <taxon>Pterygota</taxon>
        <taxon>Neoptera</taxon>
        <taxon>Endopterygota</taxon>
        <taxon>Diptera</taxon>
        <taxon>Brachycera</taxon>
        <taxon>Muscomorpha</taxon>
        <taxon>Hippoboscoidea</taxon>
        <taxon>Glossinidae</taxon>
        <taxon>Glossina</taxon>
    </lineage>
</organism>
<reference evidence="1" key="2">
    <citation type="submission" date="2020-05" db="UniProtKB">
        <authorList>
            <consortium name="EnsemblMetazoa"/>
        </authorList>
    </citation>
    <scope>IDENTIFICATION</scope>
    <source>
        <strain evidence="1">IAEA</strain>
    </source>
</reference>